<dbReference type="EMBL" id="CM046113">
    <property type="protein sequence ID" value="KAI8420667.1"/>
    <property type="molecule type" value="Genomic_DNA"/>
</dbReference>
<gene>
    <name evidence="1" type="ORF">MSG28_007906</name>
</gene>
<sequence>MGVLSIRFKPNFLGLLRSLNNINWFIVFLSLVNLSECIYEDQIGKFDWRQTYVGRIKFSQFDTVSTAKKIIVATEENVLAALNLKTGQVVWRHVFETASTGNIQLLHVSDKVVTVTGANPYLIRGWDSNSGVLLWEWSLTLQNEEHADFSEWWVQNNMLVHMLPVFGSHIEVTMYNLLTGQNRGASSRLPALWSNEGCVLSAPHYTCVSGNMGSQLIISLDVTSQAVQIISKPLSKYVSADNTDASIRPLDGNSVKPGFVLDDTKIVLIKDNDFDVLNVALVHSSASVAVVDGPNGPLVLQAWSDKAKGFSMVAHSLGGAGVGELGWSQGGAVPEPALAAALCARGARDQLACRVLVTAADDSVRLVQQGGRVLWTREEALANVVAVQFVDLPVSDLDAAIESEFDLKEAAKMYSSIWGAFSRRLQTQFHQLQTLLQSLQGDERRAGAERAPLVRDYFNLHKIIVLVTDAGKIFGMDNLSGALLWQRYEPGLDADGAVMFLRRPARHPPHDAYLTIVGKQADNGNGLIISLNPIRGTLVGERVLLLDTRLLQAAVLHRADQEKLHALLLLDSEENVQIFPLSAAPLVENMFIYVADRNTAKVQGYALKYDGKGVVAEKTWSLNLGGSPHAGHRIVAAAAKRPDERVHSPGKVLGDRSVLYKYSNPNLVLFLSEGPDPLHKDVVTATLVDGCSGAVAAAQTHRRARAAPLAVHADNFVAYLYYSERPRRYELATMELYEGKQRWLAAGAAFSSLRSERAPSVERQTYILPAAPAAAAATHTERSLTDKHVLLALSTGAIVELPWAFLEPRRSPTPTPEQREEGIIPYAPELPLPAEAVLNYNLTLQRVNALYTEAAGLESTSLVLATGLDLFYTRVAPSKTFDLLKDDFDYYLITLVLAGLIVASYSSKYFASRKTLKNAWNRRRRRPSLTQIIGEISATTFKLIKPVVNGRTRWGFIMKVYEAHGRSYHKIAGEQIFSSLIWTAANPDSVIPDSTLGAPGQGSFGCFLLKYPSTAFKAWSSWSPSTPKSGISVASDASAASCRRKAAELRYADPWSLRRLSRDDFSRNDGQRNARERRNEREAPMGVNTIPVGPTSGAPTAAVHSRILPAPAAPGLESAAP</sequence>
<keyword evidence="2" id="KW-1185">Reference proteome</keyword>
<organism evidence="1 2">
    <name type="scientific">Choristoneura fumiferana</name>
    <name type="common">Spruce budworm moth</name>
    <name type="synonym">Archips fumiferana</name>
    <dbReference type="NCBI Taxonomy" id="7141"/>
    <lineage>
        <taxon>Eukaryota</taxon>
        <taxon>Metazoa</taxon>
        <taxon>Ecdysozoa</taxon>
        <taxon>Arthropoda</taxon>
        <taxon>Hexapoda</taxon>
        <taxon>Insecta</taxon>
        <taxon>Pterygota</taxon>
        <taxon>Neoptera</taxon>
        <taxon>Endopterygota</taxon>
        <taxon>Lepidoptera</taxon>
        <taxon>Glossata</taxon>
        <taxon>Ditrysia</taxon>
        <taxon>Tortricoidea</taxon>
        <taxon>Tortricidae</taxon>
        <taxon>Tortricinae</taxon>
        <taxon>Choristoneura</taxon>
    </lineage>
</organism>
<protein>
    <submittedName>
        <fullName evidence="1">Uncharacterized protein</fullName>
    </submittedName>
</protein>
<accession>A0ACC0J972</accession>
<reference evidence="1 2" key="1">
    <citation type="journal article" date="2022" name="Genome Biol. Evol.">
        <title>The Spruce Budworm Genome: Reconstructing the Evolutionary History of Antifreeze Proteins.</title>
        <authorList>
            <person name="Beliveau C."/>
            <person name="Gagne P."/>
            <person name="Picq S."/>
            <person name="Vernygora O."/>
            <person name="Keeling C.I."/>
            <person name="Pinkney K."/>
            <person name="Doucet D."/>
            <person name="Wen F."/>
            <person name="Johnston J.S."/>
            <person name="Maaroufi H."/>
            <person name="Boyle B."/>
            <person name="Laroche J."/>
            <person name="Dewar K."/>
            <person name="Juretic N."/>
            <person name="Blackburn G."/>
            <person name="Nisole A."/>
            <person name="Brunet B."/>
            <person name="Brandao M."/>
            <person name="Lumley L."/>
            <person name="Duan J."/>
            <person name="Quan G."/>
            <person name="Lucarotti C.J."/>
            <person name="Roe A.D."/>
            <person name="Sperling F.A.H."/>
            <person name="Levesque R.C."/>
            <person name="Cusson M."/>
        </authorList>
    </citation>
    <scope>NUCLEOTIDE SEQUENCE [LARGE SCALE GENOMIC DNA]</scope>
    <source>
        <strain evidence="1">Glfc:IPQL:Cfum</strain>
    </source>
</reference>
<proteinExistence type="predicted"/>
<evidence type="ECO:0000313" key="2">
    <source>
        <dbReference type="Proteomes" id="UP001064048"/>
    </source>
</evidence>
<evidence type="ECO:0000313" key="1">
    <source>
        <dbReference type="EMBL" id="KAI8420667.1"/>
    </source>
</evidence>
<dbReference type="Proteomes" id="UP001064048">
    <property type="component" value="Chromosome 13"/>
</dbReference>
<name>A0ACC0J972_CHOFU</name>
<comment type="caution">
    <text evidence="1">The sequence shown here is derived from an EMBL/GenBank/DDBJ whole genome shotgun (WGS) entry which is preliminary data.</text>
</comment>